<dbReference type="RefSeq" id="WP_185005064.1">
    <property type="nucleotide sequence ID" value="NZ_BAAAUI010000073.1"/>
</dbReference>
<gene>
    <name evidence="12" type="ORF">HNR67_005420</name>
</gene>
<organism evidence="12 13">
    <name type="scientific">Crossiella cryophila</name>
    <dbReference type="NCBI Taxonomy" id="43355"/>
    <lineage>
        <taxon>Bacteria</taxon>
        <taxon>Bacillati</taxon>
        <taxon>Actinomycetota</taxon>
        <taxon>Actinomycetes</taxon>
        <taxon>Pseudonocardiales</taxon>
        <taxon>Pseudonocardiaceae</taxon>
        <taxon>Crossiella</taxon>
    </lineage>
</organism>
<evidence type="ECO:0000313" key="13">
    <source>
        <dbReference type="Proteomes" id="UP000533598"/>
    </source>
</evidence>
<dbReference type="Pfam" id="PF00561">
    <property type="entry name" value="Abhydrolase_1"/>
    <property type="match status" value="1"/>
</dbReference>
<feature type="active site" description="Proton donor" evidence="9">
    <location>
        <position position="287"/>
    </location>
</feature>
<dbReference type="InterPro" id="IPR005944">
    <property type="entry name" value="Pro_iminopeptidase"/>
</dbReference>
<dbReference type="Proteomes" id="UP000533598">
    <property type="component" value="Unassembled WGS sequence"/>
</dbReference>
<feature type="active site" evidence="9">
    <location>
        <position position="259"/>
    </location>
</feature>
<dbReference type="SUPFAM" id="SSF53474">
    <property type="entry name" value="alpha/beta-Hydrolases"/>
    <property type="match status" value="1"/>
</dbReference>
<dbReference type="Gene3D" id="3.40.50.1820">
    <property type="entry name" value="alpha/beta hydrolase"/>
    <property type="match status" value="1"/>
</dbReference>
<evidence type="ECO:0000256" key="7">
    <source>
        <dbReference type="ARBA" id="ARBA00022801"/>
    </source>
</evidence>
<comment type="subcellular location">
    <subcellularLocation>
        <location evidence="2 8">Cytoplasm</location>
    </subcellularLocation>
</comment>
<evidence type="ECO:0000259" key="11">
    <source>
        <dbReference type="Pfam" id="PF00561"/>
    </source>
</evidence>
<evidence type="ECO:0000256" key="9">
    <source>
        <dbReference type="PIRSR" id="PIRSR006431-1"/>
    </source>
</evidence>
<dbReference type="GO" id="GO:0006508">
    <property type="term" value="P:proteolysis"/>
    <property type="evidence" value="ECO:0007669"/>
    <property type="project" value="UniProtKB-KW"/>
</dbReference>
<evidence type="ECO:0000256" key="5">
    <source>
        <dbReference type="ARBA" id="ARBA00022490"/>
    </source>
</evidence>
<keyword evidence="5 8" id="KW-0963">Cytoplasm</keyword>
<dbReference type="EMBL" id="JACHMH010000001">
    <property type="protein sequence ID" value="MBB4679302.1"/>
    <property type="molecule type" value="Genomic_DNA"/>
</dbReference>
<feature type="domain" description="AB hydrolase-1" evidence="11">
    <location>
        <begin position="35"/>
        <end position="287"/>
    </location>
</feature>
<comment type="similarity">
    <text evidence="3 8 10">Belongs to the peptidase S33 family.</text>
</comment>
<dbReference type="InterPro" id="IPR002410">
    <property type="entry name" value="Peptidase_S33"/>
</dbReference>
<keyword evidence="7 8" id="KW-0378">Hydrolase</keyword>
<evidence type="ECO:0000256" key="2">
    <source>
        <dbReference type="ARBA" id="ARBA00004496"/>
    </source>
</evidence>
<dbReference type="AlphaFoldDB" id="A0A7W7CDQ7"/>
<accession>A0A7W7CDQ7</accession>
<protein>
    <recommendedName>
        <fullName evidence="8 10">Proline iminopeptidase</fullName>
        <shortName evidence="8">PIP</shortName>
        <ecNumber evidence="8 10">3.4.11.5</ecNumber>
    </recommendedName>
    <alternativeName>
        <fullName evidence="8">Prolyl aminopeptidase</fullName>
    </alternativeName>
</protein>
<dbReference type="InterPro" id="IPR000073">
    <property type="entry name" value="AB_hydrolase_1"/>
</dbReference>
<dbReference type="NCBIfam" id="TIGR01249">
    <property type="entry name" value="pro_imino_pep_1"/>
    <property type="match status" value="1"/>
</dbReference>
<evidence type="ECO:0000256" key="10">
    <source>
        <dbReference type="RuleBase" id="RU003421"/>
    </source>
</evidence>
<name>A0A7W7CDQ7_9PSEU</name>
<evidence type="ECO:0000256" key="3">
    <source>
        <dbReference type="ARBA" id="ARBA00010088"/>
    </source>
</evidence>
<dbReference type="InterPro" id="IPR029058">
    <property type="entry name" value="AB_hydrolase_fold"/>
</dbReference>
<feature type="active site" description="Nucleophile" evidence="9">
    <location>
        <position position="112"/>
    </location>
</feature>
<dbReference type="PANTHER" id="PTHR43722">
    <property type="entry name" value="PROLINE IMINOPEPTIDASE"/>
    <property type="match status" value="1"/>
</dbReference>
<evidence type="ECO:0000256" key="4">
    <source>
        <dbReference type="ARBA" id="ARBA00022438"/>
    </source>
</evidence>
<comment type="caution">
    <text evidence="12">The sequence shown here is derived from an EMBL/GenBank/DDBJ whole genome shotgun (WGS) entry which is preliminary data.</text>
</comment>
<sequence>MYPEIEPHEHGFLEVGDGHRVYWEVCGNPAGLPAVVLHGGPGSGCTPSWRQYLDPARYRIVLFDQRGCGRSTPHAGESESALRANTTAHLLADIEALRELLGVRRWLVFGASWGCVLGLRYAQTFPERVAAAVFFALATGSRAETDLLTHGLGPVFPEAWQRFSAGLDGDLSAAYHRLLTDPDPEVCAEAARRWCAWEDAIVPTSPPSPRFRDPRFRLGFARLVTHYWANGSFLADGIALREAGKLAGIPAVLVQGTMDLSNLLGTPWLLHQAWPGSELVMIEHAGHGSGGGMAAALVAATDRFAG</sequence>
<evidence type="ECO:0000256" key="6">
    <source>
        <dbReference type="ARBA" id="ARBA00022670"/>
    </source>
</evidence>
<keyword evidence="6 8" id="KW-0645">Protease</keyword>
<dbReference type="PIRSF" id="PIRSF006431">
    <property type="entry name" value="Pept_S33"/>
    <property type="match status" value="1"/>
</dbReference>
<dbReference type="GO" id="GO:0004177">
    <property type="term" value="F:aminopeptidase activity"/>
    <property type="evidence" value="ECO:0007669"/>
    <property type="project" value="UniProtKB-UniRule"/>
</dbReference>
<evidence type="ECO:0000313" key="12">
    <source>
        <dbReference type="EMBL" id="MBB4679302.1"/>
    </source>
</evidence>
<comment type="catalytic activity">
    <reaction evidence="1 8 10">
        <text>Release of N-terminal proline from a peptide.</text>
        <dbReference type="EC" id="3.4.11.5"/>
    </reaction>
</comment>
<keyword evidence="13" id="KW-1185">Reference proteome</keyword>
<evidence type="ECO:0000256" key="1">
    <source>
        <dbReference type="ARBA" id="ARBA00001585"/>
    </source>
</evidence>
<evidence type="ECO:0000256" key="8">
    <source>
        <dbReference type="PIRNR" id="PIRNR006431"/>
    </source>
</evidence>
<dbReference type="PANTHER" id="PTHR43722:SF1">
    <property type="entry name" value="PROLINE IMINOPEPTIDASE"/>
    <property type="match status" value="1"/>
</dbReference>
<reference evidence="12 13" key="1">
    <citation type="submission" date="2020-08" db="EMBL/GenBank/DDBJ databases">
        <title>Sequencing the genomes of 1000 actinobacteria strains.</title>
        <authorList>
            <person name="Klenk H.-P."/>
        </authorList>
    </citation>
    <scope>NUCLEOTIDE SEQUENCE [LARGE SCALE GENOMIC DNA]</scope>
    <source>
        <strain evidence="12 13">DSM 44230</strain>
    </source>
</reference>
<dbReference type="PRINTS" id="PR00793">
    <property type="entry name" value="PROAMNOPTASE"/>
</dbReference>
<proteinExistence type="inferred from homology"/>
<dbReference type="EC" id="3.4.11.5" evidence="8 10"/>
<keyword evidence="4 8" id="KW-0031">Aminopeptidase</keyword>
<dbReference type="GO" id="GO:0005737">
    <property type="term" value="C:cytoplasm"/>
    <property type="evidence" value="ECO:0007669"/>
    <property type="project" value="UniProtKB-SubCell"/>
</dbReference>